<dbReference type="AlphaFoldDB" id="A0A372LL75"/>
<dbReference type="InterPro" id="IPR050706">
    <property type="entry name" value="Cyclic-di-GMP_PDE-like"/>
</dbReference>
<dbReference type="PANTHER" id="PTHR33121:SF76">
    <property type="entry name" value="SIGNALING PROTEIN"/>
    <property type="match status" value="1"/>
</dbReference>
<dbReference type="GO" id="GO:0071111">
    <property type="term" value="F:cyclic-guanylate-specific phosphodiesterase activity"/>
    <property type="evidence" value="ECO:0007669"/>
    <property type="project" value="InterPro"/>
</dbReference>
<accession>A0A372LL75</accession>
<dbReference type="Gene3D" id="3.20.20.450">
    <property type="entry name" value="EAL domain"/>
    <property type="match status" value="1"/>
</dbReference>
<name>A0A372LL75_9BACI</name>
<gene>
    <name evidence="2" type="ORF">D0469_14310</name>
</gene>
<feature type="domain" description="EAL" evidence="1">
    <location>
        <begin position="4"/>
        <end position="254"/>
    </location>
</feature>
<dbReference type="Pfam" id="PF00563">
    <property type="entry name" value="EAL"/>
    <property type="match status" value="1"/>
</dbReference>
<protein>
    <submittedName>
        <fullName evidence="2">EAL domain-containing protein</fullName>
    </submittedName>
</protein>
<organism evidence="2 3">
    <name type="scientific">Peribacillus saganii</name>
    <dbReference type="NCBI Taxonomy" id="2303992"/>
    <lineage>
        <taxon>Bacteria</taxon>
        <taxon>Bacillati</taxon>
        <taxon>Bacillota</taxon>
        <taxon>Bacilli</taxon>
        <taxon>Bacillales</taxon>
        <taxon>Bacillaceae</taxon>
        <taxon>Peribacillus</taxon>
    </lineage>
</organism>
<dbReference type="InterPro" id="IPR035919">
    <property type="entry name" value="EAL_sf"/>
</dbReference>
<dbReference type="SMART" id="SM00052">
    <property type="entry name" value="EAL"/>
    <property type="match status" value="1"/>
</dbReference>
<evidence type="ECO:0000259" key="1">
    <source>
        <dbReference type="PROSITE" id="PS50883"/>
    </source>
</evidence>
<evidence type="ECO:0000313" key="2">
    <source>
        <dbReference type="EMBL" id="RFU67580.1"/>
    </source>
</evidence>
<evidence type="ECO:0000313" key="3">
    <source>
        <dbReference type="Proteomes" id="UP000264541"/>
    </source>
</evidence>
<dbReference type="Proteomes" id="UP000264541">
    <property type="component" value="Unassembled WGS sequence"/>
</dbReference>
<dbReference type="EMBL" id="QVTE01000041">
    <property type="protein sequence ID" value="RFU67580.1"/>
    <property type="molecule type" value="Genomic_DNA"/>
</dbReference>
<dbReference type="PROSITE" id="PS50883">
    <property type="entry name" value="EAL"/>
    <property type="match status" value="1"/>
</dbReference>
<sequence length="254" mass="28791">MGVAMKIVTKLQFSSLQISESLSFSHVFQPIFSLQDDKLYGYESLLRGKNIQNPEVLFALAEQQDKLYDLDISSVLQSIITFDAHLLTSGQAPYLSVNVFPSSLLKPSFLWMLEGLMRKVNLPSNRIMLELNEAETVQDLTGLQEMVHYLKSAGFIIALDDLGKGYSSLRMALELQPDAIKLDRYFCIDLEHSLKKQRFLDWIVSYFKEEGISVTLEGIETHSQLDIARQVGVPYGQGYILGRPQPLIKSHIMK</sequence>
<dbReference type="PANTHER" id="PTHR33121">
    <property type="entry name" value="CYCLIC DI-GMP PHOSPHODIESTERASE PDEF"/>
    <property type="match status" value="1"/>
</dbReference>
<dbReference type="SUPFAM" id="SSF141868">
    <property type="entry name" value="EAL domain-like"/>
    <property type="match status" value="1"/>
</dbReference>
<reference evidence="2 3" key="1">
    <citation type="submission" date="2018-08" db="EMBL/GenBank/DDBJ databases">
        <title>Bacillus chawlae sp. nov., Bacillus glennii sp. nov., and Bacillus saganii sp. nov. Isolated from the Vehicle Assembly Building at Kennedy Space Center where the Viking Spacecraft were Assembled.</title>
        <authorList>
            <person name="Seuylemezian A."/>
            <person name="Vaishampayan P."/>
        </authorList>
    </citation>
    <scope>NUCLEOTIDE SEQUENCE [LARGE SCALE GENOMIC DNA]</scope>
    <source>
        <strain evidence="2 3">V47-23a</strain>
    </source>
</reference>
<dbReference type="CDD" id="cd01948">
    <property type="entry name" value="EAL"/>
    <property type="match status" value="1"/>
</dbReference>
<keyword evidence="3" id="KW-1185">Reference proteome</keyword>
<comment type="caution">
    <text evidence="2">The sequence shown here is derived from an EMBL/GenBank/DDBJ whole genome shotgun (WGS) entry which is preliminary data.</text>
</comment>
<dbReference type="InterPro" id="IPR001633">
    <property type="entry name" value="EAL_dom"/>
</dbReference>
<proteinExistence type="predicted"/>